<evidence type="ECO:0000313" key="2">
    <source>
        <dbReference type="EMBL" id="MFA1772879.1"/>
    </source>
</evidence>
<name>A0A5M8QTF8_9BACT</name>
<dbReference type="Proteomes" id="UP001570846">
    <property type="component" value="Unassembled WGS sequence"/>
</dbReference>
<evidence type="ECO:0000313" key="1">
    <source>
        <dbReference type="EMBL" id="KAA6437482.1"/>
    </source>
</evidence>
<dbReference type="Proteomes" id="UP000323866">
    <property type="component" value="Unassembled WGS sequence"/>
</dbReference>
<reference evidence="2 4" key="3">
    <citation type="submission" date="2024-08" db="EMBL/GenBank/DDBJ databases">
        <authorList>
            <person name="Wei W."/>
        </authorList>
    </citation>
    <scope>NUCLEOTIDE SEQUENCE [LARGE SCALE GENOMIC DNA]</scope>
    <source>
        <strain evidence="2 4">XU2</strain>
    </source>
</reference>
<reference evidence="1 3" key="1">
    <citation type="submission" date="2019-07" db="EMBL/GenBank/DDBJ databases">
        <authorList>
            <person name="Qu J.-H."/>
        </authorList>
    </citation>
    <scope>NUCLEOTIDE SEQUENCE [LARGE SCALE GENOMIC DNA]</scope>
    <source>
        <strain evidence="1 3">MDT1-10-3</strain>
    </source>
</reference>
<dbReference type="RefSeq" id="WP_149097104.1">
    <property type="nucleotide sequence ID" value="NZ_BMMG01000001.1"/>
</dbReference>
<sequence>MKLLYTNLILLLAFFTFSCGIKFPVKTPGDPENAKTFGYHPMDPLPVIIKYAPSPSGPQALPLPQRVLQALPDETMRLAIGEITGEGGVNFGPAKAGYKGKSYVVILDYIKFSTESFGVKLSQEYTAGSSEPTKSSDGKPTLKATLFHVDTTNLVPGQRGNDPDALVPVYLGVGIRLTANIRVNEGEVDLGNLFALGAAASAKQITGTLVVQTLGISGEDISPLIPMPSEINMTTVQNAIMSMATIKSKIYDSNTRITPRVVGVYNTLGGGAETINGFISALLLKHRVFSVP</sequence>
<organism evidence="1 3">
    <name type="scientific">Rufibacter glacialis</name>
    <dbReference type="NCBI Taxonomy" id="1259555"/>
    <lineage>
        <taxon>Bacteria</taxon>
        <taxon>Pseudomonadati</taxon>
        <taxon>Bacteroidota</taxon>
        <taxon>Cytophagia</taxon>
        <taxon>Cytophagales</taxon>
        <taxon>Hymenobacteraceae</taxon>
        <taxon>Rufibacter</taxon>
    </lineage>
</organism>
<reference evidence="1 3" key="2">
    <citation type="submission" date="2019-09" db="EMBL/GenBank/DDBJ databases">
        <title>A bacterium isolated from glacier soil.</title>
        <authorList>
            <person name="Liu Q."/>
        </authorList>
    </citation>
    <scope>NUCLEOTIDE SEQUENCE [LARGE SCALE GENOMIC DNA]</scope>
    <source>
        <strain evidence="1 3">MDT1-10-3</strain>
    </source>
</reference>
<protein>
    <submittedName>
        <fullName evidence="1">Uncharacterized protein</fullName>
    </submittedName>
</protein>
<gene>
    <name evidence="2" type="ORF">ACD591_16375</name>
    <name evidence="1" type="ORF">FOE74_02985</name>
</gene>
<dbReference type="PROSITE" id="PS51257">
    <property type="entry name" value="PROKAR_LIPOPROTEIN"/>
    <property type="match status" value="1"/>
</dbReference>
<comment type="caution">
    <text evidence="1">The sequence shown here is derived from an EMBL/GenBank/DDBJ whole genome shotgun (WGS) entry which is preliminary data.</text>
</comment>
<dbReference type="EMBL" id="JBGOGF010000009">
    <property type="protein sequence ID" value="MFA1772879.1"/>
    <property type="molecule type" value="Genomic_DNA"/>
</dbReference>
<dbReference type="EMBL" id="VKKZ01000010">
    <property type="protein sequence ID" value="KAA6437482.1"/>
    <property type="molecule type" value="Genomic_DNA"/>
</dbReference>
<evidence type="ECO:0000313" key="3">
    <source>
        <dbReference type="Proteomes" id="UP000323866"/>
    </source>
</evidence>
<evidence type="ECO:0000313" key="4">
    <source>
        <dbReference type="Proteomes" id="UP001570846"/>
    </source>
</evidence>
<keyword evidence="4" id="KW-1185">Reference proteome</keyword>
<dbReference type="OrthoDB" id="7593748at2"/>
<proteinExistence type="predicted"/>
<accession>A0A5M8QTF8</accession>
<dbReference type="AlphaFoldDB" id="A0A5M8QTF8"/>